<evidence type="ECO:0000259" key="9">
    <source>
        <dbReference type="Pfam" id="PF08529"/>
    </source>
</evidence>
<evidence type="ECO:0000256" key="6">
    <source>
        <dbReference type="ARBA" id="ARBA00023163"/>
    </source>
</evidence>
<reference evidence="12 13" key="1">
    <citation type="submission" date="2020-02" db="EMBL/GenBank/DDBJ databases">
        <authorList>
            <person name="Zheng R.K."/>
            <person name="Sun C.M."/>
        </authorList>
    </citation>
    <scope>NUCLEOTIDE SEQUENCE [LARGE SCALE GENOMIC DNA]</scope>
    <source>
        <strain evidence="13">zrk13</strain>
    </source>
</reference>
<dbReference type="Pfam" id="PF00575">
    <property type="entry name" value="S1"/>
    <property type="match status" value="1"/>
</dbReference>
<comment type="similarity">
    <text evidence="7">Belongs to the NusA family.</text>
</comment>
<feature type="domain" description="Transcription factor NusA N-terminal" evidence="9">
    <location>
        <begin position="5"/>
        <end position="124"/>
    </location>
</feature>
<comment type="subcellular location">
    <subcellularLocation>
        <location evidence="7">Cytoplasm</location>
    </subcellularLocation>
</comment>
<dbReference type="Gene3D" id="3.30.300.20">
    <property type="match status" value="2"/>
</dbReference>
<evidence type="ECO:0000256" key="5">
    <source>
        <dbReference type="ARBA" id="ARBA00023015"/>
    </source>
</evidence>
<keyword evidence="5 7" id="KW-0805">Transcription regulation</keyword>
<feature type="domain" description="S1 motif" evidence="8">
    <location>
        <begin position="134"/>
        <end position="193"/>
    </location>
</feature>
<dbReference type="EMBL" id="CP048914">
    <property type="protein sequence ID" value="QMS84367.1"/>
    <property type="molecule type" value="Genomic_DNA"/>
</dbReference>
<keyword evidence="2 7" id="KW-0963">Cytoplasm</keyword>
<keyword evidence="4 7" id="KW-0694">RNA-binding</keyword>
<dbReference type="CDD" id="cd04455">
    <property type="entry name" value="S1_NusA"/>
    <property type="match status" value="1"/>
</dbReference>
<sequence length="358" mass="40537">MISKDFFRALEVLAEERGIDKEKILDVMGRGILNAYKKDHYTSDNAKIEFNTEKNEIQLSADYLVVETVENPGEISLKDARKKRKTIKIGDTITMKESPKEFGRIAVSSAKQILTQGLKQLEREKAYEEFKGRENEMINTEIVSYNRDFVTLDLGHNMETSLPRKELLKSDEVYEGARLRVYITKVDMTTKGPKVFVSRTDKNLVKRLVEQVCPEIQDGTVEIMGISRDPGDRCKIAVYSHDENVDPIGSVVGYKGSRIMEVLDALQGEKIDVFEWSKEPIDLIVNSLNPAKILAVNPNKKKKEATVIVYDKDLTSAIGVRGQNVKLASHAIGWKIDIVPLSEAKEKGIRYRRIDETA</sequence>
<dbReference type="AlphaFoldDB" id="A0A7L7KNY0"/>
<dbReference type="InterPro" id="IPR058582">
    <property type="entry name" value="KH_NusA_2nd"/>
</dbReference>
<dbReference type="InterPro" id="IPR025249">
    <property type="entry name" value="TF_NusA_KH_1st"/>
</dbReference>
<dbReference type="Gene3D" id="3.30.1480.10">
    <property type="entry name" value="NusA, N-terminal domain"/>
    <property type="match status" value="1"/>
</dbReference>
<dbReference type="Gene3D" id="2.40.50.140">
    <property type="entry name" value="Nucleic acid-binding proteins"/>
    <property type="match status" value="1"/>
</dbReference>
<keyword evidence="13" id="KW-1185">Reference proteome</keyword>
<dbReference type="GO" id="GO:0031564">
    <property type="term" value="P:transcription antitermination"/>
    <property type="evidence" value="ECO:0007669"/>
    <property type="project" value="UniProtKB-UniRule"/>
</dbReference>
<dbReference type="HAMAP" id="MF_00945_B">
    <property type="entry name" value="NusA_B"/>
    <property type="match status" value="1"/>
</dbReference>
<dbReference type="FunFam" id="3.30.300.20:FF:000002">
    <property type="entry name" value="Transcription termination/antitermination protein NusA"/>
    <property type="match status" value="1"/>
</dbReference>
<dbReference type="NCBIfam" id="TIGR01953">
    <property type="entry name" value="NusA"/>
    <property type="match status" value="1"/>
</dbReference>
<keyword evidence="3 7" id="KW-0889">Transcription antitermination</keyword>
<evidence type="ECO:0000313" key="13">
    <source>
        <dbReference type="Proteomes" id="UP000514720"/>
    </source>
</evidence>
<evidence type="ECO:0000259" key="11">
    <source>
        <dbReference type="Pfam" id="PF26594"/>
    </source>
</evidence>
<accession>A0A7L7KNY0</accession>
<dbReference type="InterPro" id="IPR013735">
    <property type="entry name" value="TF_NusA_N"/>
</dbReference>
<dbReference type="GO" id="GO:0005829">
    <property type="term" value="C:cytosol"/>
    <property type="evidence" value="ECO:0007669"/>
    <property type="project" value="TreeGrafter"/>
</dbReference>
<organism evidence="12 13">
    <name type="scientific">Candidatus Xianfuyuplasma coldseepsis</name>
    <dbReference type="NCBI Taxonomy" id="2782163"/>
    <lineage>
        <taxon>Bacteria</taxon>
        <taxon>Bacillati</taxon>
        <taxon>Mycoplasmatota</taxon>
        <taxon>Mollicutes</taxon>
        <taxon>Candidatus Izemoplasmatales</taxon>
        <taxon>Candidatus Izemoplasmataceae</taxon>
        <taxon>Candidatus Xianfuyuplasma</taxon>
    </lineage>
</organism>
<dbReference type="SUPFAM" id="SSF54814">
    <property type="entry name" value="Prokaryotic type KH domain (KH-domain type II)"/>
    <property type="match status" value="2"/>
</dbReference>
<evidence type="ECO:0000256" key="7">
    <source>
        <dbReference type="HAMAP-Rule" id="MF_00945"/>
    </source>
</evidence>
<dbReference type="GO" id="GO:0003723">
    <property type="term" value="F:RNA binding"/>
    <property type="evidence" value="ECO:0007669"/>
    <property type="project" value="UniProtKB-UniRule"/>
</dbReference>
<dbReference type="RefSeq" id="WP_258877978.1">
    <property type="nucleotide sequence ID" value="NZ_CP048914.1"/>
</dbReference>
<protein>
    <recommendedName>
        <fullName evidence="7">Transcription termination/antitermination protein NusA</fullName>
    </recommendedName>
</protein>
<dbReference type="Pfam" id="PF13184">
    <property type="entry name" value="KH_NusA_1st"/>
    <property type="match status" value="1"/>
</dbReference>
<dbReference type="InterPro" id="IPR012340">
    <property type="entry name" value="NA-bd_OB-fold"/>
</dbReference>
<evidence type="ECO:0000259" key="8">
    <source>
        <dbReference type="Pfam" id="PF00575"/>
    </source>
</evidence>
<comment type="function">
    <text evidence="7">Participates in both transcription termination and antitermination.</text>
</comment>
<dbReference type="Pfam" id="PF08529">
    <property type="entry name" value="NusA_N"/>
    <property type="match status" value="1"/>
</dbReference>
<gene>
    <name evidence="7 12" type="primary">nusA</name>
    <name evidence="12" type="ORF">G4Z02_00945</name>
</gene>
<dbReference type="SUPFAM" id="SSF50249">
    <property type="entry name" value="Nucleic acid-binding proteins"/>
    <property type="match status" value="1"/>
</dbReference>
<proteinExistence type="inferred from homology"/>
<dbReference type="CDD" id="cd02134">
    <property type="entry name" value="KH-II_NusA_rpt1"/>
    <property type="match status" value="1"/>
</dbReference>
<dbReference type="GO" id="GO:0006353">
    <property type="term" value="P:DNA-templated transcription termination"/>
    <property type="evidence" value="ECO:0007669"/>
    <property type="project" value="UniProtKB-UniRule"/>
</dbReference>
<dbReference type="InterPro" id="IPR030842">
    <property type="entry name" value="TF_NusA_bacterial"/>
</dbReference>
<evidence type="ECO:0000259" key="10">
    <source>
        <dbReference type="Pfam" id="PF13184"/>
    </source>
</evidence>
<evidence type="ECO:0000256" key="1">
    <source>
        <dbReference type="ARBA" id="ARBA00022472"/>
    </source>
</evidence>
<feature type="domain" description="NusA-like second KH" evidence="11">
    <location>
        <begin position="282"/>
        <end position="346"/>
    </location>
</feature>
<comment type="subunit">
    <text evidence="7">Monomer. Binds directly to the core enzyme of the DNA-dependent RNA polymerase and to nascent RNA.</text>
</comment>
<dbReference type="InterPro" id="IPR009019">
    <property type="entry name" value="KH_sf_prok-type"/>
</dbReference>
<dbReference type="PANTHER" id="PTHR22648:SF0">
    <property type="entry name" value="TRANSCRIPTION TERMINATION_ANTITERMINATION PROTEIN NUSA"/>
    <property type="match status" value="1"/>
</dbReference>
<dbReference type="InterPro" id="IPR036555">
    <property type="entry name" value="NusA_N_sf"/>
</dbReference>
<dbReference type="SUPFAM" id="SSF69705">
    <property type="entry name" value="Transcription factor NusA, N-terminal domain"/>
    <property type="match status" value="1"/>
</dbReference>
<dbReference type="InterPro" id="IPR015946">
    <property type="entry name" value="KH_dom-like_a/b"/>
</dbReference>
<name>A0A7L7KNY0_9MOLU</name>
<dbReference type="InterPro" id="IPR010213">
    <property type="entry name" value="TF_NusA"/>
</dbReference>
<evidence type="ECO:0000256" key="4">
    <source>
        <dbReference type="ARBA" id="ARBA00022884"/>
    </source>
</evidence>
<evidence type="ECO:0000313" key="12">
    <source>
        <dbReference type="EMBL" id="QMS84367.1"/>
    </source>
</evidence>
<dbReference type="PANTHER" id="PTHR22648">
    <property type="entry name" value="TRANSCRIPTION TERMINATION FACTOR NUSA"/>
    <property type="match status" value="1"/>
</dbReference>
<dbReference type="KEGG" id="xcl:G4Z02_00945"/>
<dbReference type="CDD" id="cd22529">
    <property type="entry name" value="KH-II_NusA_rpt2"/>
    <property type="match status" value="1"/>
</dbReference>
<keyword evidence="6 7" id="KW-0804">Transcription</keyword>
<dbReference type="GO" id="GO:0003700">
    <property type="term" value="F:DNA-binding transcription factor activity"/>
    <property type="evidence" value="ECO:0007669"/>
    <property type="project" value="InterPro"/>
</dbReference>
<dbReference type="Pfam" id="PF26594">
    <property type="entry name" value="KH_NusA_2nd"/>
    <property type="match status" value="1"/>
</dbReference>
<evidence type="ECO:0000256" key="3">
    <source>
        <dbReference type="ARBA" id="ARBA00022814"/>
    </source>
</evidence>
<feature type="domain" description="Transcription factor NusA first KH" evidence="10">
    <location>
        <begin position="199"/>
        <end position="276"/>
    </location>
</feature>
<evidence type="ECO:0000256" key="2">
    <source>
        <dbReference type="ARBA" id="ARBA00022490"/>
    </source>
</evidence>
<dbReference type="InterPro" id="IPR003029">
    <property type="entry name" value="S1_domain"/>
</dbReference>
<dbReference type="Proteomes" id="UP000514720">
    <property type="component" value="Chromosome"/>
</dbReference>
<keyword evidence="1 7" id="KW-0806">Transcription termination</keyword>